<dbReference type="SUPFAM" id="SSF51905">
    <property type="entry name" value="FAD/NAD(P)-binding domain"/>
    <property type="match status" value="1"/>
</dbReference>
<evidence type="ECO:0000256" key="9">
    <source>
        <dbReference type="ARBA" id="ARBA00023221"/>
    </source>
</evidence>
<evidence type="ECO:0000313" key="19">
    <source>
        <dbReference type="Proteomes" id="UP000466307"/>
    </source>
</evidence>
<keyword evidence="5" id="KW-0274">FAD</keyword>
<evidence type="ECO:0000259" key="17">
    <source>
        <dbReference type="Pfam" id="PF05199"/>
    </source>
</evidence>
<evidence type="ECO:0000259" key="16">
    <source>
        <dbReference type="Pfam" id="PF00732"/>
    </source>
</evidence>
<keyword evidence="10" id="KW-0413">Isomerase</keyword>
<keyword evidence="19" id="KW-1185">Reference proteome</keyword>
<proteinExistence type="inferred from homology"/>
<keyword evidence="9" id="KW-0753">Steroid metabolism</keyword>
<evidence type="ECO:0000256" key="8">
    <source>
        <dbReference type="ARBA" id="ARBA00023166"/>
    </source>
</evidence>
<keyword evidence="8" id="KW-1207">Sterol metabolism</keyword>
<dbReference type="InterPro" id="IPR006311">
    <property type="entry name" value="TAT_signal"/>
</dbReference>
<comment type="similarity">
    <text evidence="2">Belongs to the GMC oxidoreductase family.</text>
</comment>
<sequence>MSAVSRSAEGRPAVSRSGLSRRGFLAGAATAGAAGVIATATGVGPGYGAPARVRTTREDHRVVVIGSGFGGGVAALRLTQAGVPVVLLERGRRWATGPNATTFPSATNPDKRILWHRSTPQVFGRPLAVDPYVGLFESIATPTMTTMVAAGLGGGSLVYQGMTLKPIESVFTSHFPSGIDWHAMDTVYYPRVEKMLGVATAPDALIRTPNYRVVREFAAHVRKAGLPLQKIPMPIDWNYALAEIAGKMKPAYTNGDGAIGVNNGGKHSVDVTYIAAVEKTGRLDVRTLHEVTDIRRERNGKWTVHVDRTDESGRVLEQKILTAGALIMAAGSMGTTKMLVRARATGAIPDLPDTLGTGWGTNADRIYVWNNPAAQFGAAQGGPVVYGSPNWSDPANAFTIIQASIPPLPVDTHSTMMVAYGVSAARGHFVYDSARDEASVQWPHEGDSRIQNRYIHPTAVKIAGPGSTLLDTNGVVPSTWHPVGGANMGVACDLDGRVKGQRGLYVVDGALMPGNSAACNPSMTIAAIAERALDNIVARDIGSII</sequence>
<name>A0A7K3LK43_9ACTN</name>
<dbReference type="InterPro" id="IPR036188">
    <property type="entry name" value="FAD/NAD-bd_sf"/>
</dbReference>
<organism evidence="18 19">
    <name type="scientific">Gordonia desulfuricans</name>
    <dbReference type="NCBI Taxonomy" id="89051"/>
    <lineage>
        <taxon>Bacteria</taxon>
        <taxon>Bacillati</taxon>
        <taxon>Actinomycetota</taxon>
        <taxon>Actinomycetes</taxon>
        <taxon>Mycobacteriales</taxon>
        <taxon>Gordoniaceae</taxon>
        <taxon>Gordonia</taxon>
    </lineage>
</organism>
<evidence type="ECO:0000256" key="13">
    <source>
        <dbReference type="ARBA" id="ARBA00049723"/>
    </source>
</evidence>
<dbReference type="Proteomes" id="UP000466307">
    <property type="component" value="Unassembled WGS sequence"/>
</dbReference>
<comment type="cofactor">
    <cofactor evidence="1">
        <name>FAD</name>
        <dbReference type="ChEBI" id="CHEBI:57692"/>
    </cofactor>
</comment>
<dbReference type="GO" id="GO:0050660">
    <property type="term" value="F:flavin adenine dinucleotide binding"/>
    <property type="evidence" value="ECO:0007669"/>
    <property type="project" value="InterPro"/>
</dbReference>
<evidence type="ECO:0000256" key="11">
    <source>
        <dbReference type="ARBA" id="ARBA00038856"/>
    </source>
</evidence>
<gene>
    <name evidence="18" type="ORF">GYA93_03345</name>
</gene>
<comment type="pathway">
    <text evidence="12">Steroid metabolism; cholesterol degradation.</text>
</comment>
<dbReference type="SUPFAM" id="SSF54373">
    <property type="entry name" value="FAD-linked reductases, C-terminal domain"/>
    <property type="match status" value="1"/>
</dbReference>
<comment type="caution">
    <text evidence="18">The sequence shown here is derived from an EMBL/GenBank/DDBJ whole genome shotgun (WGS) entry which is preliminary data.</text>
</comment>
<dbReference type="InterPro" id="IPR052542">
    <property type="entry name" value="Cholesterol_Oxidase"/>
</dbReference>
<dbReference type="GO" id="GO:0016995">
    <property type="term" value="F:cholesterol oxidase activity"/>
    <property type="evidence" value="ECO:0007669"/>
    <property type="project" value="UniProtKB-EC"/>
</dbReference>
<keyword evidence="7" id="KW-0443">Lipid metabolism</keyword>
<dbReference type="GO" id="GO:0004769">
    <property type="term" value="F:steroid Delta-isomerase activity"/>
    <property type="evidence" value="ECO:0007669"/>
    <property type="project" value="UniProtKB-EC"/>
</dbReference>
<feature type="domain" description="Glucose-methanol-choline oxidoreductase C-terminal" evidence="17">
    <location>
        <begin position="476"/>
        <end position="529"/>
    </location>
</feature>
<evidence type="ECO:0000256" key="15">
    <source>
        <dbReference type="ARBA" id="ARBA00049778"/>
    </source>
</evidence>
<protein>
    <recommendedName>
        <fullName evidence="14">Cholesterol oxidase</fullName>
        <ecNumber evidence="13">1.1.3.6</ecNumber>
        <ecNumber evidence="11">5.3.3.1</ecNumber>
    </recommendedName>
    <alternativeName>
        <fullName evidence="15">Cholesterol isomerase</fullName>
    </alternativeName>
</protein>
<dbReference type="InterPro" id="IPR007867">
    <property type="entry name" value="GMC_OxRtase_C"/>
</dbReference>
<dbReference type="Gene3D" id="3.50.50.60">
    <property type="entry name" value="FAD/NAD(P)-binding domain"/>
    <property type="match status" value="1"/>
</dbReference>
<keyword evidence="4" id="KW-0285">Flavoprotein</keyword>
<dbReference type="EC" id="1.1.3.6" evidence="13"/>
<dbReference type="NCBIfam" id="TIGR01409">
    <property type="entry name" value="TAT_signal_seq"/>
    <property type="match status" value="1"/>
</dbReference>
<dbReference type="InterPro" id="IPR000172">
    <property type="entry name" value="GMC_OxRdtase_N"/>
</dbReference>
<evidence type="ECO:0000313" key="18">
    <source>
        <dbReference type="EMBL" id="NDK88622.1"/>
    </source>
</evidence>
<dbReference type="Gene3D" id="3.30.410.10">
    <property type="entry name" value="Cholesterol Oxidase, domain 2"/>
    <property type="match status" value="1"/>
</dbReference>
<evidence type="ECO:0000256" key="2">
    <source>
        <dbReference type="ARBA" id="ARBA00010790"/>
    </source>
</evidence>
<keyword evidence="6" id="KW-0560">Oxidoreductase</keyword>
<evidence type="ECO:0000256" key="10">
    <source>
        <dbReference type="ARBA" id="ARBA00023235"/>
    </source>
</evidence>
<dbReference type="EC" id="5.3.3.1" evidence="11"/>
<accession>A0A7K3LK43</accession>
<dbReference type="GO" id="GO:0008203">
    <property type="term" value="P:cholesterol metabolic process"/>
    <property type="evidence" value="ECO:0007669"/>
    <property type="project" value="UniProtKB-KW"/>
</dbReference>
<evidence type="ECO:0000256" key="5">
    <source>
        <dbReference type="ARBA" id="ARBA00022827"/>
    </source>
</evidence>
<reference evidence="18 19" key="1">
    <citation type="submission" date="2020-01" db="EMBL/GenBank/DDBJ databases">
        <title>Investigation of new actinobacteria for the biodesulphurisation of diesel fuel.</title>
        <authorList>
            <person name="Athi Narayanan S.M."/>
        </authorList>
    </citation>
    <scope>NUCLEOTIDE SEQUENCE [LARGE SCALE GENOMIC DNA]</scope>
    <source>
        <strain evidence="18 19">213E</strain>
    </source>
</reference>
<dbReference type="Pfam" id="PF13450">
    <property type="entry name" value="NAD_binding_8"/>
    <property type="match status" value="1"/>
</dbReference>
<dbReference type="Pfam" id="PF00732">
    <property type="entry name" value="GMC_oxred_N"/>
    <property type="match status" value="1"/>
</dbReference>
<evidence type="ECO:0000256" key="6">
    <source>
        <dbReference type="ARBA" id="ARBA00023002"/>
    </source>
</evidence>
<evidence type="ECO:0000256" key="3">
    <source>
        <dbReference type="ARBA" id="ARBA00022548"/>
    </source>
</evidence>
<dbReference type="PROSITE" id="PS51318">
    <property type="entry name" value="TAT"/>
    <property type="match status" value="1"/>
</dbReference>
<evidence type="ECO:0000256" key="14">
    <source>
        <dbReference type="ARBA" id="ARBA00049744"/>
    </source>
</evidence>
<evidence type="ECO:0000256" key="7">
    <source>
        <dbReference type="ARBA" id="ARBA00023098"/>
    </source>
</evidence>
<evidence type="ECO:0000256" key="1">
    <source>
        <dbReference type="ARBA" id="ARBA00001974"/>
    </source>
</evidence>
<dbReference type="Pfam" id="PF05199">
    <property type="entry name" value="GMC_oxred_C"/>
    <property type="match status" value="1"/>
</dbReference>
<dbReference type="InterPro" id="IPR019546">
    <property type="entry name" value="TAT_signal_bac_arc"/>
</dbReference>
<dbReference type="PANTHER" id="PTHR47470">
    <property type="entry name" value="CHOLESTEROL OXIDASE"/>
    <property type="match status" value="1"/>
</dbReference>
<dbReference type="PANTHER" id="PTHR47470:SF1">
    <property type="entry name" value="FAD-DEPENDENT OXIDOREDUCTASE 2 FAD BINDING DOMAIN-CONTAINING PROTEIN"/>
    <property type="match status" value="1"/>
</dbReference>
<evidence type="ECO:0000256" key="12">
    <source>
        <dbReference type="ARBA" id="ARBA00049645"/>
    </source>
</evidence>
<feature type="domain" description="Glucose-methanol-choline oxidoreductase N-terminal" evidence="16">
    <location>
        <begin position="135"/>
        <end position="341"/>
    </location>
</feature>
<evidence type="ECO:0000256" key="4">
    <source>
        <dbReference type="ARBA" id="ARBA00022630"/>
    </source>
</evidence>
<dbReference type="EMBL" id="JAADZU010000007">
    <property type="protein sequence ID" value="NDK88622.1"/>
    <property type="molecule type" value="Genomic_DNA"/>
</dbReference>
<dbReference type="RefSeq" id="WP_059039514.1">
    <property type="nucleotide sequence ID" value="NZ_JAADZU010000007.1"/>
</dbReference>
<keyword evidence="3" id="KW-0153">Cholesterol metabolism</keyword>
<dbReference type="AlphaFoldDB" id="A0A7K3LK43"/>